<evidence type="ECO:0000313" key="2">
    <source>
        <dbReference type="Proteomes" id="UP001478817"/>
    </source>
</evidence>
<keyword evidence="2" id="KW-1185">Reference proteome</keyword>
<dbReference type="RefSeq" id="WP_349182288.1">
    <property type="nucleotide sequence ID" value="NZ_JBBNGS010000008.1"/>
</dbReference>
<accession>A0ABV1IFN3</accession>
<gene>
    <name evidence="1" type="ORF">AAAT05_05020</name>
</gene>
<organism evidence="1 2">
    <name type="scientific">Paratractidigestivibacter faecalis</name>
    <dbReference type="NCBI Taxonomy" id="2292441"/>
    <lineage>
        <taxon>Bacteria</taxon>
        <taxon>Bacillati</taxon>
        <taxon>Actinomycetota</taxon>
        <taxon>Coriobacteriia</taxon>
        <taxon>Coriobacteriales</taxon>
        <taxon>Atopobiaceae</taxon>
        <taxon>Paratractidigestivibacter</taxon>
    </lineage>
</organism>
<dbReference type="EMBL" id="JBBNGS010000008">
    <property type="protein sequence ID" value="MEQ2637704.1"/>
    <property type="molecule type" value="Genomic_DNA"/>
</dbReference>
<proteinExistence type="predicted"/>
<comment type="caution">
    <text evidence="1">The sequence shown here is derived from an EMBL/GenBank/DDBJ whole genome shotgun (WGS) entry which is preliminary data.</text>
</comment>
<name>A0ABV1IFN3_9ACTN</name>
<dbReference type="Proteomes" id="UP001478817">
    <property type="component" value="Unassembled WGS sequence"/>
</dbReference>
<evidence type="ECO:0000313" key="1">
    <source>
        <dbReference type="EMBL" id="MEQ2637704.1"/>
    </source>
</evidence>
<sequence length="146" mass="16002">MLQEEKVSRRAALKVVTGFLIALAMFSSGIKAYASDIDLCNWFGSNFSFGTTLTGSVRYYDLNNIGCDFKAYTSSGTGVGDNNYFSVTLYRKNAIGSTSCGGRTALRNGSSHFDWTNVGAGNYYFYFSKAFDGQVVNCDAMGMYSW</sequence>
<protein>
    <submittedName>
        <fullName evidence="1">Uncharacterized protein</fullName>
    </submittedName>
</protein>
<reference evidence="1 2" key="1">
    <citation type="submission" date="2024-04" db="EMBL/GenBank/DDBJ databases">
        <title>Human intestinal bacterial collection.</title>
        <authorList>
            <person name="Pauvert C."/>
            <person name="Hitch T.C.A."/>
            <person name="Clavel T."/>
        </authorList>
    </citation>
    <scope>NUCLEOTIDE SEQUENCE [LARGE SCALE GENOMIC DNA]</scope>
    <source>
        <strain evidence="1 2">CLA-AA-H197</strain>
    </source>
</reference>